<reference evidence="3" key="1">
    <citation type="journal article" date="2021" name="Front. Microbiol.">
        <title>Comprehensive Comparative Genomics and Phenotyping of Methylobacterium Species.</title>
        <authorList>
            <person name="Alessa O."/>
            <person name="Ogura Y."/>
            <person name="Fujitani Y."/>
            <person name="Takami H."/>
            <person name="Hayashi T."/>
            <person name="Sahin N."/>
            <person name="Tani A."/>
        </authorList>
    </citation>
    <scope>NUCLEOTIDE SEQUENCE</scope>
    <source>
        <strain evidence="3">KCTC 52305</strain>
    </source>
</reference>
<feature type="transmembrane region" description="Helical" evidence="2">
    <location>
        <begin position="12"/>
        <end position="35"/>
    </location>
</feature>
<evidence type="ECO:0000313" key="3">
    <source>
        <dbReference type="EMBL" id="GJD52751.1"/>
    </source>
</evidence>
<comment type="pathway">
    <text evidence="1">Porphyrin-containing compound metabolism; protoporphyrin-IX biosynthesis; protoporphyrin-IX from protoporphyrinogen-IX: step 1/1.</text>
</comment>
<sequence length="137" mass="14063">MTAVDAYPWLKALHVACALLFVGGVVANGLLLAAGRAAPDRVAPLAAALLRWDRRVTMPALLGVWALGLGLAVTGGWFAAGWLQAKLVLAVLLSAIHGLQSGRIRRLGRGDGAAPPRVSALIVPALVAIAVLAVIKP</sequence>
<proteinExistence type="inferred from homology"/>
<comment type="similarity">
    <text evidence="1">Belongs to the HemJ family.</text>
</comment>
<comment type="function">
    <text evidence="1">Catalyzes the oxidation of protoporphyrinogen IX to protoporphyrin IX.</text>
</comment>
<dbReference type="InterPro" id="IPR005265">
    <property type="entry name" value="HemJ-like"/>
</dbReference>
<protein>
    <recommendedName>
        <fullName evidence="1">Protoporphyrinogen IX oxidase</fullName>
        <ecNumber evidence="1">1.3.99.-</ecNumber>
    </recommendedName>
</protein>
<accession>A0ABQ4R613</accession>
<reference evidence="3" key="2">
    <citation type="submission" date="2021-08" db="EMBL/GenBank/DDBJ databases">
        <authorList>
            <person name="Tani A."/>
            <person name="Ola A."/>
            <person name="Ogura Y."/>
            <person name="Katsura K."/>
            <person name="Hayashi T."/>
        </authorList>
    </citation>
    <scope>NUCLEOTIDE SEQUENCE</scope>
    <source>
        <strain evidence="3">KCTC 52305</strain>
    </source>
</reference>
<dbReference type="PIRSF" id="PIRSF004638">
    <property type="entry name" value="UCP004638"/>
    <property type="match status" value="1"/>
</dbReference>
<feature type="transmembrane region" description="Helical" evidence="2">
    <location>
        <begin position="118"/>
        <end position="135"/>
    </location>
</feature>
<keyword evidence="1" id="KW-0479">Metal-binding</keyword>
<dbReference type="Pfam" id="PF03653">
    <property type="entry name" value="UPF0093"/>
    <property type="match status" value="1"/>
</dbReference>
<comment type="catalytic activity">
    <reaction evidence="1">
        <text>protoporphyrinogen IX + 3 A = protoporphyrin IX + 3 AH2</text>
        <dbReference type="Rhea" id="RHEA:62000"/>
        <dbReference type="ChEBI" id="CHEBI:13193"/>
        <dbReference type="ChEBI" id="CHEBI:17499"/>
        <dbReference type="ChEBI" id="CHEBI:57306"/>
        <dbReference type="ChEBI" id="CHEBI:57307"/>
    </reaction>
</comment>
<keyword evidence="1 2" id="KW-0472">Membrane</keyword>
<comment type="caution">
    <text evidence="3">The sequence shown here is derived from an EMBL/GenBank/DDBJ whole genome shotgun (WGS) entry which is preliminary data.</text>
</comment>
<dbReference type="Proteomes" id="UP001055167">
    <property type="component" value="Unassembled WGS sequence"/>
</dbReference>
<comment type="cofactor">
    <cofactor evidence="1">
        <name>heme b</name>
        <dbReference type="ChEBI" id="CHEBI:60344"/>
    </cofactor>
    <text evidence="1">Binds 1 heme b (iron(II)-protoporphyrin IX) group per subunit.</text>
</comment>
<feature type="transmembrane region" description="Helical" evidence="2">
    <location>
        <begin position="56"/>
        <end position="73"/>
    </location>
</feature>
<dbReference type="RefSeq" id="WP_128561260.1">
    <property type="nucleotide sequence ID" value="NZ_BPQH01000021.1"/>
</dbReference>
<keyword evidence="1" id="KW-1003">Cell membrane</keyword>
<evidence type="ECO:0000256" key="2">
    <source>
        <dbReference type="SAM" id="Phobius"/>
    </source>
</evidence>
<keyword evidence="4" id="KW-1185">Reference proteome</keyword>
<evidence type="ECO:0000256" key="1">
    <source>
        <dbReference type="PIRNR" id="PIRNR004638"/>
    </source>
</evidence>
<keyword evidence="1" id="KW-0349">Heme</keyword>
<keyword evidence="1" id="KW-0408">Iron</keyword>
<name>A0ABQ4R613_9HYPH</name>
<organism evidence="3 4">
    <name type="scientific">Methylobacterium crusticola</name>
    <dbReference type="NCBI Taxonomy" id="1697972"/>
    <lineage>
        <taxon>Bacteria</taxon>
        <taxon>Pseudomonadati</taxon>
        <taxon>Pseudomonadota</taxon>
        <taxon>Alphaproteobacteria</taxon>
        <taxon>Hyphomicrobiales</taxon>
        <taxon>Methylobacteriaceae</taxon>
        <taxon>Methylobacterium</taxon>
    </lineage>
</organism>
<dbReference type="EC" id="1.3.99.-" evidence="1"/>
<keyword evidence="2" id="KW-1133">Transmembrane helix</keyword>
<gene>
    <name evidence="3" type="ORF">OPKNFCMD_5518</name>
</gene>
<keyword evidence="2" id="KW-0812">Transmembrane</keyword>
<dbReference type="EMBL" id="BPQH01000021">
    <property type="protein sequence ID" value="GJD52751.1"/>
    <property type="molecule type" value="Genomic_DNA"/>
</dbReference>
<evidence type="ECO:0000313" key="4">
    <source>
        <dbReference type="Proteomes" id="UP001055167"/>
    </source>
</evidence>